<dbReference type="STRING" id="913774.A0A0C3HC48"/>
<dbReference type="GO" id="GO:0005789">
    <property type="term" value="C:endoplasmic reticulum membrane"/>
    <property type="evidence" value="ECO:0007669"/>
    <property type="project" value="UniProtKB-SubCell"/>
</dbReference>
<dbReference type="AlphaFoldDB" id="A0A0C3HC48"/>
<evidence type="ECO:0000256" key="6">
    <source>
        <dbReference type="ARBA" id="ARBA00022692"/>
    </source>
</evidence>
<dbReference type="OrthoDB" id="5546453at2759"/>
<dbReference type="EMBL" id="KN832871">
    <property type="protein sequence ID" value="KIN05876.1"/>
    <property type="molecule type" value="Genomic_DNA"/>
</dbReference>
<evidence type="ECO:0000256" key="1">
    <source>
        <dbReference type="ARBA" id="ARBA00004643"/>
    </source>
</evidence>
<dbReference type="InterPro" id="IPR042322">
    <property type="entry name" value="Pbn1"/>
</dbReference>
<feature type="transmembrane region" description="Helical" evidence="11">
    <location>
        <begin position="453"/>
        <end position="474"/>
    </location>
</feature>
<protein>
    <recommendedName>
        <fullName evidence="4 11">Protein PBN1</fullName>
    </recommendedName>
</protein>
<dbReference type="PANTHER" id="PTHR28533:SF1">
    <property type="entry name" value="PROTEIN PBN1"/>
    <property type="match status" value="1"/>
</dbReference>
<keyword evidence="5 11" id="KW-0337">GPI-anchor biosynthesis</keyword>
<dbReference type="PANTHER" id="PTHR28533">
    <property type="entry name" value="PROTEIN PBN1"/>
    <property type="match status" value="1"/>
</dbReference>
<evidence type="ECO:0000256" key="4">
    <source>
        <dbReference type="ARBA" id="ARBA00020410"/>
    </source>
</evidence>
<name>A0A0C3HC48_OIDMZ</name>
<dbReference type="InterPro" id="IPR013233">
    <property type="entry name" value="PIG-X/PBN1"/>
</dbReference>
<gene>
    <name evidence="12" type="ORF">OIDMADRAFT_154439</name>
</gene>
<dbReference type="Pfam" id="PF08320">
    <property type="entry name" value="PIG-X"/>
    <property type="match status" value="1"/>
</dbReference>
<sequence>MRQRITYLQEPQDSVDPKALKVTENSISTPKLKAAREERITFAFDELPQELYSVLKTCRELHIRWISQNHYGSVAPLVSTLTPGLHVFYTPHLNKPDSNLLCPMLKKVFGAVDCLSPVESFTSLPSNKSSPSAATQYYQALDTLHDFIEYGKHKICAGSEKECLDRISNILLASSVDIDFDTTSLALTMTAFWPLHTQDINLKKTASSGRLEVGVLSIEPSKQPEELSLGGFLTVVGEDTKPSPTLFSFPSRHHPSKSTFSASFLSPSGLHPTLELKISSNKPPTEDRSCSLYCHFTLPRAVFADRYQFLDSLFLASKNLSTLHYITTPVDLEAPVYTVSLWGTSVLLELAPPLGAEQSWTAQIPLHLRYLLPTANTSGQSPLAVPYPVVLWACDAHEEINFSINPFDRVNLGYDGLLGSKTIFYHLSPEGNRLTNVISVPVLDLDKSKYVELSTAGVVLLAFSWVMWCLWCVLRRNGYGSGNYRIKEGKKKQ</sequence>
<keyword evidence="10" id="KW-0325">Glycoprotein</keyword>
<evidence type="ECO:0000313" key="12">
    <source>
        <dbReference type="EMBL" id="KIN05876.1"/>
    </source>
</evidence>
<keyword evidence="9 11" id="KW-0472">Membrane</keyword>
<dbReference type="InParanoid" id="A0A0C3HC48"/>
<proteinExistence type="inferred from homology"/>
<dbReference type="HOGENOM" id="CLU_030047_0_0_1"/>
<organism evidence="12 13">
    <name type="scientific">Oidiodendron maius (strain Zn)</name>
    <dbReference type="NCBI Taxonomy" id="913774"/>
    <lineage>
        <taxon>Eukaryota</taxon>
        <taxon>Fungi</taxon>
        <taxon>Dikarya</taxon>
        <taxon>Ascomycota</taxon>
        <taxon>Pezizomycotina</taxon>
        <taxon>Leotiomycetes</taxon>
        <taxon>Leotiomycetes incertae sedis</taxon>
        <taxon>Myxotrichaceae</taxon>
        <taxon>Oidiodendron</taxon>
    </lineage>
</organism>
<keyword evidence="8 11" id="KW-1133">Transmembrane helix</keyword>
<dbReference type="Proteomes" id="UP000054321">
    <property type="component" value="Unassembled WGS sequence"/>
</dbReference>
<accession>A0A0C3HC48</accession>
<comment type="function">
    <text evidence="11">Required for proper folding and/or the stability of a subset of proteins in the endoplasmic reticulum. Component of glycosylphosphatidylinositol-mannosyltransferase 1 which transfers the first of the 4 mannoses in the GPI-anchor precursors during GPI-anchor biosynthesis. Probably acts by stabilizing the mannosyltransferase GPI14.</text>
</comment>
<dbReference type="GO" id="GO:0006506">
    <property type="term" value="P:GPI anchor biosynthetic process"/>
    <property type="evidence" value="ECO:0007669"/>
    <property type="project" value="UniProtKB-UniPathway"/>
</dbReference>
<evidence type="ECO:0000256" key="11">
    <source>
        <dbReference type="RuleBase" id="RU366056"/>
    </source>
</evidence>
<dbReference type="SMART" id="SM00780">
    <property type="entry name" value="PIG-X"/>
    <property type="match status" value="1"/>
</dbReference>
<keyword evidence="6 11" id="KW-0812">Transmembrane</keyword>
<dbReference type="GO" id="GO:1990529">
    <property type="term" value="C:glycosylphosphatidylinositol-mannosyltransferase I complex"/>
    <property type="evidence" value="ECO:0007669"/>
    <property type="project" value="TreeGrafter"/>
</dbReference>
<comment type="similarity">
    <text evidence="3 11">Belongs to the PIGX family.</text>
</comment>
<keyword evidence="13" id="KW-1185">Reference proteome</keyword>
<evidence type="ECO:0000256" key="5">
    <source>
        <dbReference type="ARBA" id="ARBA00022502"/>
    </source>
</evidence>
<keyword evidence="7 11" id="KW-0256">Endoplasmic reticulum</keyword>
<evidence type="ECO:0000256" key="2">
    <source>
        <dbReference type="ARBA" id="ARBA00004687"/>
    </source>
</evidence>
<reference evidence="12 13" key="1">
    <citation type="submission" date="2014-04" db="EMBL/GenBank/DDBJ databases">
        <authorList>
            <consortium name="DOE Joint Genome Institute"/>
            <person name="Kuo A."/>
            <person name="Martino E."/>
            <person name="Perotto S."/>
            <person name="Kohler A."/>
            <person name="Nagy L.G."/>
            <person name="Floudas D."/>
            <person name="Copeland A."/>
            <person name="Barry K.W."/>
            <person name="Cichocki N."/>
            <person name="Veneault-Fourrey C."/>
            <person name="LaButti K."/>
            <person name="Lindquist E.A."/>
            <person name="Lipzen A."/>
            <person name="Lundell T."/>
            <person name="Morin E."/>
            <person name="Murat C."/>
            <person name="Sun H."/>
            <person name="Tunlid A."/>
            <person name="Henrissat B."/>
            <person name="Grigoriev I.V."/>
            <person name="Hibbett D.S."/>
            <person name="Martin F."/>
            <person name="Nordberg H.P."/>
            <person name="Cantor M.N."/>
            <person name="Hua S.X."/>
        </authorList>
    </citation>
    <scope>NUCLEOTIDE SEQUENCE [LARGE SCALE GENOMIC DNA]</scope>
    <source>
        <strain evidence="12 13">Zn</strain>
    </source>
</reference>
<evidence type="ECO:0000256" key="3">
    <source>
        <dbReference type="ARBA" id="ARBA00010345"/>
    </source>
</evidence>
<reference evidence="13" key="2">
    <citation type="submission" date="2015-01" db="EMBL/GenBank/DDBJ databases">
        <title>Evolutionary Origins and Diversification of the Mycorrhizal Mutualists.</title>
        <authorList>
            <consortium name="DOE Joint Genome Institute"/>
            <consortium name="Mycorrhizal Genomics Consortium"/>
            <person name="Kohler A."/>
            <person name="Kuo A."/>
            <person name="Nagy L.G."/>
            <person name="Floudas D."/>
            <person name="Copeland A."/>
            <person name="Barry K.W."/>
            <person name="Cichocki N."/>
            <person name="Veneault-Fourrey C."/>
            <person name="LaButti K."/>
            <person name="Lindquist E.A."/>
            <person name="Lipzen A."/>
            <person name="Lundell T."/>
            <person name="Morin E."/>
            <person name="Murat C."/>
            <person name="Riley R."/>
            <person name="Ohm R."/>
            <person name="Sun H."/>
            <person name="Tunlid A."/>
            <person name="Henrissat B."/>
            <person name="Grigoriev I.V."/>
            <person name="Hibbett D.S."/>
            <person name="Martin F."/>
        </authorList>
    </citation>
    <scope>NUCLEOTIDE SEQUENCE [LARGE SCALE GENOMIC DNA]</scope>
    <source>
        <strain evidence="13">Zn</strain>
    </source>
</reference>
<evidence type="ECO:0000256" key="7">
    <source>
        <dbReference type="ARBA" id="ARBA00022824"/>
    </source>
</evidence>
<comment type="subcellular location">
    <subcellularLocation>
        <location evidence="11">Endoplasmic reticulum membrane</location>
        <topology evidence="11">Single-pass membrane protein</topology>
    </subcellularLocation>
    <subcellularLocation>
        <location evidence="1">Endoplasmic reticulum membrane</location>
        <topology evidence="1">Single-pass type III membrane protein</topology>
    </subcellularLocation>
</comment>
<dbReference type="UniPathway" id="UPA00196"/>
<dbReference type="GO" id="GO:0000030">
    <property type="term" value="F:mannosyltransferase activity"/>
    <property type="evidence" value="ECO:0007669"/>
    <property type="project" value="TreeGrafter"/>
</dbReference>
<evidence type="ECO:0000256" key="8">
    <source>
        <dbReference type="ARBA" id="ARBA00022989"/>
    </source>
</evidence>
<comment type="pathway">
    <text evidence="2 11">Glycolipid biosynthesis; glycosylphosphatidylinositol-anchor biosynthesis.</text>
</comment>
<evidence type="ECO:0000256" key="10">
    <source>
        <dbReference type="ARBA" id="ARBA00023180"/>
    </source>
</evidence>
<evidence type="ECO:0000313" key="13">
    <source>
        <dbReference type="Proteomes" id="UP000054321"/>
    </source>
</evidence>
<evidence type="ECO:0000256" key="9">
    <source>
        <dbReference type="ARBA" id="ARBA00023136"/>
    </source>
</evidence>